<evidence type="ECO:0000259" key="7">
    <source>
        <dbReference type="Pfam" id="PF01055"/>
    </source>
</evidence>
<reference evidence="8 9" key="1">
    <citation type="journal article" date="2020" name="J. Phycol.">
        <title>Comparative genome analysis reveals Cyanidiococcus gen. nov., a new extremophilic red algal genus sister to Cyanidioschyzon (Cyanidioschyzonaceae, Rhodophyta).</title>
        <authorList>
            <person name="Liu S.-L."/>
            <person name="Chiang Y.-R."/>
            <person name="Yoon H.S."/>
            <person name="Fu H.-Y."/>
        </authorList>
    </citation>
    <scope>NUCLEOTIDE SEQUENCE [LARGE SCALE GENOMIC DNA]</scope>
    <source>
        <strain evidence="8 9">THAL066</strain>
    </source>
</reference>
<accession>A0A7J7ID28</accession>
<evidence type="ECO:0000256" key="3">
    <source>
        <dbReference type="ARBA" id="ARBA00022801"/>
    </source>
</evidence>
<evidence type="ECO:0000313" key="9">
    <source>
        <dbReference type="Proteomes" id="UP000530660"/>
    </source>
</evidence>
<organism evidence="8 9">
    <name type="scientific">Cyanidiococcus yangmingshanensis</name>
    <dbReference type="NCBI Taxonomy" id="2690220"/>
    <lineage>
        <taxon>Eukaryota</taxon>
        <taxon>Rhodophyta</taxon>
        <taxon>Bangiophyceae</taxon>
        <taxon>Cyanidiales</taxon>
        <taxon>Cyanidiaceae</taxon>
        <taxon>Cyanidiococcus</taxon>
    </lineage>
</organism>
<dbReference type="Gene3D" id="3.20.20.70">
    <property type="entry name" value="Aldolase class I"/>
    <property type="match status" value="1"/>
</dbReference>
<feature type="compositionally biased region" description="Polar residues" evidence="6">
    <location>
        <begin position="1"/>
        <end position="11"/>
    </location>
</feature>
<protein>
    <recommendedName>
        <fullName evidence="7">Glycoside hydrolase family 31 TIM barrel domain-containing protein</fullName>
    </recommendedName>
</protein>
<gene>
    <name evidence="8" type="ORF">F1559_001922</name>
</gene>
<keyword evidence="3 5" id="KW-0378">Hydrolase</keyword>
<dbReference type="Pfam" id="PF01055">
    <property type="entry name" value="Glyco_hydro_31_2nd"/>
    <property type="match status" value="1"/>
</dbReference>
<feature type="compositionally biased region" description="Basic and acidic residues" evidence="6">
    <location>
        <begin position="14"/>
        <end position="25"/>
    </location>
</feature>
<dbReference type="PANTHER" id="PTHR43053:SF4">
    <property type="entry name" value="MYOGENESIS-REGULATING GLYCOSIDASE"/>
    <property type="match status" value="1"/>
</dbReference>
<comment type="caution">
    <text evidence="8">The sequence shown here is derived from an EMBL/GenBank/DDBJ whole genome shotgun (WGS) entry which is preliminary data.</text>
</comment>
<dbReference type="AlphaFoldDB" id="A0A7J7ID28"/>
<comment type="subcellular location">
    <subcellularLocation>
        <location evidence="1">Plastid</location>
        <location evidence="1">Chloroplast</location>
    </subcellularLocation>
</comment>
<name>A0A7J7ID28_9RHOD</name>
<evidence type="ECO:0000256" key="2">
    <source>
        <dbReference type="ARBA" id="ARBA00007806"/>
    </source>
</evidence>
<dbReference type="GO" id="GO:0004557">
    <property type="term" value="F:alpha-galactosidase activity"/>
    <property type="evidence" value="ECO:0007669"/>
    <property type="project" value="UniProtKB-ARBA"/>
</dbReference>
<evidence type="ECO:0000256" key="4">
    <source>
        <dbReference type="ARBA" id="ARBA00023295"/>
    </source>
</evidence>
<dbReference type="InterPro" id="IPR050985">
    <property type="entry name" value="Alpha-glycosidase_related"/>
</dbReference>
<keyword evidence="9" id="KW-1185">Reference proteome</keyword>
<dbReference type="GO" id="GO:0009507">
    <property type="term" value="C:chloroplast"/>
    <property type="evidence" value="ECO:0007669"/>
    <property type="project" value="UniProtKB-SubCell"/>
</dbReference>
<dbReference type="OrthoDB" id="10070917at2759"/>
<evidence type="ECO:0000256" key="5">
    <source>
        <dbReference type="RuleBase" id="RU361185"/>
    </source>
</evidence>
<dbReference type="GO" id="GO:0005975">
    <property type="term" value="P:carbohydrate metabolic process"/>
    <property type="evidence" value="ECO:0007669"/>
    <property type="project" value="InterPro"/>
</dbReference>
<feature type="region of interest" description="Disordered" evidence="6">
    <location>
        <begin position="1"/>
        <end position="26"/>
    </location>
</feature>
<dbReference type="InterPro" id="IPR013785">
    <property type="entry name" value="Aldolase_TIM"/>
</dbReference>
<proteinExistence type="inferred from homology"/>
<evidence type="ECO:0000256" key="6">
    <source>
        <dbReference type="SAM" id="MobiDB-lite"/>
    </source>
</evidence>
<dbReference type="InterPro" id="IPR017853">
    <property type="entry name" value="GH"/>
</dbReference>
<dbReference type="PANTHER" id="PTHR43053">
    <property type="entry name" value="GLYCOSIDASE FAMILY 31"/>
    <property type="match status" value="1"/>
</dbReference>
<evidence type="ECO:0000313" key="8">
    <source>
        <dbReference type="EMBL" id="KAF6000447.1"/>
    </source>
</evidence>
<feature type="domain" description="Glycoside hydrolase family 31 TIM barrel" evidence="7">
    <location>
        <begin position="389"/>
        <end position="466"/>
    </location>
</feature>
<comment type="similarity">
    <text evidence="2 5">Belongs to the glycosyl hydrolase 31 family.</text>
</comment>
<dbReference type="SUPFAM" id="SSF51445">
    <property type="entry name" value="(Trans)glycosidases"/>
    <property type="match status" value="1"/>
</dbReference>
<dbReference type="Proteomes" id="UP000530660">
    <property type="component" value="Unassembled WGS sequence"/>
</dbReference>
<keyword evidence="4 5" id="KW-0326">Glycosidase</keyword>
<dbReference type="EMBL" id="VWRR01000020">
    <property type="protein sequence ID" value="KAF6000447.1"/>
    <property type="molecule type" value="Genomic_DNA"/>
</dbReference>
<sequence length="473" mass="52031">MTWNQGVQSARSPPIRDELDSKKSSNDVSSIADGSLSKQAETLAANVAIAFAGGTVLAQTLSSAVGAAAVISQATREWFVRVREPFELTVQVFEALAAYRVYRASEVCAAGSLLWRDDAEAVRFQPRRLVCAQSQAYDAEHGGGVLLRYHDTDATTDGLQVTVSIARNRGCSVCLAVERLADAGDGVSRKRVRQLGWAYALGEPRRQSVYGLGEMLNQLWPLSKAMLSPTPFVTWDNAPSGIGSVLSPVLLSSAGVAVLIPQPPNDLHISSNAQTEPVVQYETFTTDTYIPIYSSVLDPETVRGRQRPHAQCPPALQPGKTCGDGHFCAWTVQTNRLVMMLLVAPEPRLQLVQNQFRECLGVPRRRLANKALVERIIWSTWAEMKADVNTAKVLEMADRLRSLDLPGGIIEIDDKWQRHYGDTHFDSDKFPEPKRLVDTLHARGFLVTLWIPPFITEESANFAEARDLRLAPG</sequence>
<dbReference type="InterPro" id="IPR000322">
    <property type="entry name" value="Glyco_hydro_31_TIM"/>
</dbReference>
<evidence type="ECO:0000256" key="1">
    <source>
        <dbReference type="ARBA" id="ARBA00004229"/>
    </source>
</evidence>